<feature type="compositionally biased region" description="Polar residues" evidence="1">
    <location>
        <begin position="979"/>
        <end position="996"/>
    </location>
</feature>
<protein>
    <recommendedName>
        <fullName evidence="2">Cordon-bleu ubiquitin-like domain-containing protein</fullName>
    </recommendedName>
</protein>
<feature type="region of interest" description="Disordered" evidence="1">
    <location>
        <begin position="872"/>
        <end position="908"/>
    </location>
</feature>
<feature type="region of interest" description="Disordered" evidence="1">
    <location>
        <begin position="960"/>
        <end position="1032"/>
    </location>
</feature>
<evidence type="ECO:0000313" key="4">
    <source>
        <dbReference type="Proteomes" id="UP000007110"/>
    </source>
</evidence>
<feature type="compositionally biased region" description="Basic and acidic residues" evidence="1">
    <location>
        <begin position="819"/>
        <end position="833"/>
    </location>
</feature>
<dbReference type="GO" id="GO:0003785">
    <property type="term" value="F:actin monomer binding"/>
    <property type="evidence" value="ECO:0007669"/>
    <property type="project" value="InterPro"/>
</dbReference>
<proteinExistence type="predicted"/>
<dbReference type="Proteomes" id="UP000007110">
    <property type="component" value="Unassembled WGS sequence"/>
</dbReference>
<evidence type="ECO:0000313" key="3">
    <source>
        <dbReference type="EnsemblMetazoa" id="XP_030829971"/>
    </source>
</evidence>
<feature type="compositionally biased region" description="Polar residues" evidence="1">
    <location>
        <begin position="1083"/>
        <end position="1092"/>
    </location>
</feature>
<evidence type="ECO:0000256" key="1">
    <source>
        <dbReference type="SAM" id="MobiDB-lite"/>
    </source>
</evidence>
<feature type="compositionally biased region" description="Basic and acidic residues" evidence="1">
    <location>
        <begin position="1330"/>
        <end position="1349"/>
    </location>
</feature>
<feature type="compositionally biased region" description="Polar residues" evidence="1">
    <location>
        <begin position="404"/>
        <end position="414"/>
    </location>
</feature>
<feature type="compositionally biased region" description="Low complexity" evidence="1">
    <location>
        <begin position="428"/>
        <end position="448"/>
    </location>
</feature>
<dbReference type="Gene3D" id="3.10.20.90">
    <property type="entry name" value="Phosphatidylinositol 3-kinase Catalytic Subunit, Chain A, domain 1"/>
    <property type="match status" value="1"/>
</dbReference>
<feature type="region of interest" description="Disordered" evidence="1">
    <location>
        <begin position="1"/>
        <end position="99"/>
    </location>
</feature>
<feature type="compositionally biased region" description="Polar residues" evidence="1">
    <location>
        <begin position="873"/>
        <end position="888"/>
    </location>
</feature>
<feature type="compositionally biased region" description="Basic and acidic residues" evidence="1">
    <location>
        <begin position="642"/>
        <end position="651"/>
    </location>
</feature>
<feature type="compositionally biased region" description="Polar residues" evidence="1">
    <location>
        <begin position="1485"/>
        <end position="1497"/>
    </location>
</feature>
<reference evidence="3" key="2">
    <citation type="submission" date="2021-01" db="UniProtKB">
        <authorList>
            <consortium name="EnsemblMetazoa"/>
        </authorList>
    </citation>
    <scope>IDENTIFICATION</scope>
</reference>
<reference evidence="4" key="1">
    <citation type="submission" date="2015-02" db="EMBL/GenBank/DDBJ databases">
        <title>Genome sequencing for Strongylocentrotus purpuratus.</title>
        <authorList>
            <person name="Murali S."/>
            <person name="Liu Y."/>
            <person name="Vee V."/>
            <person name="English A."/>
            <person name="Wang M."/>
            <person name="Skinner E."/>
            <person name="Han Y."/>
            <person name="Muzny D.M."/>
            <person name="Worley K.C."/>
            <person name="Gibbs R.A."/>
        </authorList>
    </citation>
    <scope>NUCLEOTIDE SEQUENCE</scope>
</reference>
<feature type="compositionally biased region" description="Acidic residues" evidence="1">
    <location>
        <begin position="520"/>
        <end position="530"/>
    </location>
</feature>
<sequence length="1572" mass="170096">MLKWAQSGGSKGNQSDNMKKMSFQISGKSKKSFKTSGIPAEPPSHTKAPSVNRAPPSNGSTTTHSNGAPPSPSNSFSSTSFSSTHSGGEAPRATGQRTLEITLPAGTTITSTVDAKLQMMDLLVMIAAKNKLNPTGHVILPATADRTDIAQFKASQRIGELDTTILQIVPKLSRGEIISIRTSDKKKAAQFEQTVRLTVLSGKNHKALFRVNPEKPIQDFLPQVYEERGIEANECRLRLVKTPEEDIDYSKSLNHYGGVNELVLIDLRPPPPQEPELVPIEKKKKSMFGRKSKKKGEGEPLSLTPTKEAAPPEPSQAPPAARQPSLDSTEGTDNNTLKKRRPAPPPPGGKKEPTHDEQLLKPSMEGVSRSAQGVSKKRRAPAPPPAGSAPPIPLVDPIPEVTVNHGSESPSLSDQGRHISFGATEVIESPLSTPTSTPADTPADTPESTLERRKKDGGDATATGDDIQVEVSLAELDEALTNDATAEQEVSVSQVNIASIDQSVPEDPESGEKVRIDSTNQDEDTTEASTDETQANISEQTADDNKAALSPLLLTSNSNNQLDSECGLTKPSQKIQLTTISNDEPTKPVPKPRIVKISQSSDESHPDTSRDRSVSDANRGQGAPVPKPRITRFSSEPQLDTPNKESTDASKKAMTKQKSADQISGRYKKRKAPRRPPPLVLSLDKEDESALSALQSAFLEAFSKQPGSKTATAPVMKLRPSRAPPLPPTFRKDRSSSTNDVKSIKSVQFAPDLKQPGVIQQSKSIDDPQGMSKPVAPVRRKKKTSSDSVSDQHSSPDKVAVESTERLPTPAIRARKSTKKAEVTSDNRVEGKPPVKSVGSQENPNRFEVEVEIVAPPRQAQEDKLCPVALGSTEKTTGQQSTLGQDTCTTKDKGATPTSSKEKPIEVASPAVVQAMPESNPDLSRSLSGELEDTLKSRLMQLHKSMKFEESFDTINSSDDVFLDETFGDPPSEPDAHSSEQLTTSRDSADVQQTDSFNHEEKGEGISFGTNDLKEKELEEEEMVGEMSSGFESECVSTEAVVVESSPNLVIPKHKDTTTDIKEKRAALTKMMKLSLDEDSKETTSYSPTPQGEDSESMLEEKSLTALAGGVTREAVGDQTLQVNKDKTKDTVEESLSLEKEKEEETVEEKEKEKKEGEEKTNVEEKKDVEVHEVTKQQDEIAKAEQPNMEQLAEQYKQLQQQMAMLQQQLVLNPTSASAPMQMNPAMAYQTQQMQQMQQQMILQQQMFMQQQQQAMGGYVMVPQPGGGNVMVPGQPGGGMMMSPPQMMYTPMGVQPLPAYGQVTPPQVVATPAVDQQDSPAKSVADETDSGVKEEPKETSRDQPDEVTHQETPLKPPTDAQATASGRRNVFADILKKKNAPKSSYVLSAQREAQRQRSDSNSSLTSSTSSKEGTAAAALSVETPKLELRTETSPTRHDSPVTNGLSPTSSEPSVSSVEDPPTSPPIATSLSNNFSLNISNNNTSKTMTLNAETSQPEATKDTPTSPPPAAPISSQGSRKVPPAIRPKPQKGPRPFRPASTYGKVSAPENEEGYSSSHVRKVTDLRSMFMLGK</sequence>
<feature type="compositionally biased region" description="Polar residues" evidence="1">
    <location>
        <begin position="632"/>
        <end position="641"/>
    </location>
</feature>
<feature type="compositionally biased region" description="Low complexity" evidence="1">
    <location>
        <begin position="64"/>
        <end position="87"/>
    </location>
</feature>
<accession>A0A7M7N232</accession>
<feature type="compositionally biased region" description="Basic and acidic residues" evidence="1">
    <location>
        <begin position="449"/>
        <end position="458"/>
    </location>
</feature>
<feature type="region of interest" description="Disordered" evidence="1">
    <location>
        <begin position="496"/>
        <end position="684"/>
    </location>
</feature>
<dbReference type="InterPro" id="IPR039895">
    <property type="entry name" value="COBL-like"/>
</dbReference>
<feature type="compositionally biased region" description="Polar residues" evidence="1">
    <location>
        <begin position="326"/>
        <end position="335"/>
    </location>
</feature>
<feature type="compositionally biased region" description="Basic and acidic residues" evidence="1">
    <location>
        <begin position="602"/>
        <end position="614"/>
    </location>
</feature>
<feature type="region of interest" description="Disordered" evidence="1">
    <location>
        <begin position="1313"/>
        <end position="1557"/>
    </location>
</feature>
<name>A0A7M7N232_STRPU</name>
<keyword evidence="4" id="KW-1185">Reference proteome</keyword>
<feature type="compositionally biased region" description="Basic and acidic residues" evidence="1">
    <location>
        <begin position="889"/>
        <end position="905"/>
    </location>
</feature>
<feature type="compositionally biased region" description="Low complexity" evidence="1">
    <location>
        <begin position="1446"/>
        <end position="1460"/>
    </location>
</feature>
<feature type="compositionally biased region" description="Basic and acidic residues" evidence="1">
    <location>
        <begin position="794"/>
        <end position="805"/>
    </location>
</feature>
<feature type="compositionally biased region" description="Basic residues" evidence="1">
    <location>
        <begin position="282"/>
        <end position="294"/>
    </location>
</feature>
<feature type="region of interest" description="Disordered" evidence="1">
    <location>
        <begin position="702"/>
        <end position="844"/>
    </location>
</feature>
<feature type="compositionally biased region" description="Low complexity" evidence="1">
    <location>
        <begin position="549"/>
        <end position="562"/>
    </location>
</feature>
<dbReference type="PANTHER" id="PTHR21557">
    <property type="entry name" value="CORDON-BLEU"/>
    <property type="match status" value="1"/>
</dbReference>
<feature type="region of interest" description="Disordered" evidence="1">
    <location>
        <begin position="266"/>
        <end position="469"/>
    </location>
</feature>
<dbReference type="Pfam" id="PF09469">
    <property type="entry name" value="Cobl"/>
    <property type="match status" value="1"/>
</dbReference>
<feature type="region of interest" description="Disordered" evidence="1">
    <location>
        <begin position="1073"/>
        <end position="1165"/>
    </location>
</feature>
<dbReference type="RefSeq" id="XP_030829971.1">
    <property type="nucleotide sequence ID" value="XM_030974111.1"/>
</dbReference>
<feature type="compositionally biased region" description="Pro residues" evidence="1">
    <location>
        <begin position="381"/>
        <end position="396"/>
    </location>
</feature>
<feature type="compositionally biased region" description="Basic and acidic residues" evidence="1">
    <location>
        <begin position="1124"/>
        <end position="1165"/>
    </location>
</feature>
<dbReference type="GeneID" id="589781"/>
<organism evidence="3 4">
    <name type="scientific">Strongylocentrotus purpuratus</name>
    <name type="common">Purple sea urchin</name>
    <dbReference type="NCBI Taxonomy" id="7668"/>
    <lineage>
        <taxon>Eukaryota</taxon>
        <taxon>Metazoa</taxon>
        <taxon>Echinodermata</taxon>
        <taxon>Eleutherozoa</taxon>
        <taxon>Echinozoa</taxon>
        <taxon>Echinoidea</taxon>
        <taxon>Euechinoidea</taxon>
        <taxon>Echinacea</taxon>
        <taxon>Camarodonta</taxon>
        <taxon>Echinidea</taxon>
        <taxon>Strongylocentrotidae</taxon>
        <taxon>Strongylocentrotus</taxon>
    </lineage>
</organism>
<feature type="domain" description="Cordon-bleu ubiquitin-like" evidence="2">
    <location>
        <begin position="192"/>
        <end position="267"/>
    </location>
</feature>
<feature type="compositionally biased region" description="Basic and acidic residues" evidence="1">
    <location>
        <begin position="349"/>
        <end position="359"/>
    </location>
</feature>
<feature type="compositionally biased region" description="Basic and acidic residues" evidence="1">
    <location>
        <begin position="1424"/>
        <end position="1439"/>
    </location>
</feature>
<dbReference type="EnsemblMetazoa" id="XM_030974111">
    <property type="protein sequence ID" value="XP_030829971"/>
    <property type="gene ID" value="LOC589781"/>
</dbReference>
<feature type="compositionally biased region" description="Low complexity" evidence="1">
    <location>
        <begin position="1399"/>
        <end position="1410"/>
    </location>
</feature>
<evidence type="ECO:0000259" key="2">
    <source>
        <dbReference type="Pfam" id="PF09469"/>
    </source>
</evidence>
<feature type="compositionally biased region" description="Low complexity" evidence="1">
    <location>
        <begin position="1468"/>
        <end position="1484"/>
    </location>
</feature>
<feature type="compositionally biased region" description="Polar residues" evidence="1">
    <location>
        <begin position="570"/>
        <end position="583"/>
    </location>
</feature>
<feature type="compositionally biased region" description="Pro residues" evidence="1">
    <location>
        <begin position="1523"/>
        <end position="1535"/>
    </location>
</feature>
<dbReference type="PANTHER" id="PTHR21557:SF2">
    <property type="entry name" value="CORDON-BLEU PROTEIN-LIKE 1"/>
    <property type="match status" value="1"/>
</dbReference>
<dbReference type="InterPro" id="IPR019025">
    <property type="entry name" value="Cordon-bleu_ubiquitin_domain"/>
</dbReference>